<dbReference type="EMBL" id="ML975468">
    <property type="protein sequence ID" value="KAF1829083.1"/>
    <property type="molecule type" value="Genomic_DNA"/>
</dbReference>
<evidence type="ECO:0000256" key="1">
    <source>
        <dbReference type="SAM" id="MobiDB-lite"/>
    </source>
</evidence>
<dbReference type="Proteomes" id="UP000800040">
    <property type="component" value="Unassembled WGS sequence"/>
</dbReference>
<evidence type="ECO:0000313" key="2">
    <source>
        <dbReference type="EMBL" id="KAF1829083.1"/>
    </source>
</evidence>
<evidence type="ECO:0000313" key="3">
    <source>
        <dbReference type="Proteomes" id="UP000800040"/>
    </source>
</evidence>
<keyword evidence="3" id="KW-1185">Reference proteome</keyword>
<reference evidence="2" key="1">
    <citation type="submission" date="2020-01" db="EMBL/GenBank/DDBJ databases">
        <authorList>
            <consortium name="DOE Joint Genome Institute"/>
            <person name="Haridas S."/>
            <person name="Albert R."/>
            <person name="Binder M."/>
            <person name="Bloem J."/>
            <person name="Labutti K."/>
            <person name="Salamov A."/>
            <person name="Andreopoulos B."/>
            <person name="Baker S.E."/>
            <person name="Barry K."/>
            <person name="Bills G."/>
            <person name="Bluhm B.H."/>
            <person name="Cannon C."/>
            <person name="Castanera R."/>
            <person name="Culley D.E."/>
            <person name="Daum C."/>
            <person name="Ezra D."/>
            <person name="Gonzalez J.B."/>
            <person name="Henrissat B."/>
            <person name="Kuo A."/>
            <person name="Liang C."/>
            <person name="Lipzen A."/>
            <person name="Lutzoni F."/>
            <person name="Magnuson J."/>
            <person name="Mondo S."/>
            <person name="Nolan M."/>
            <person name="Ohm R."/>
            <person name="Pangilinan J."/>
            <person name="Park H.-J."/>
            <person name="Ramirez L."/>
            <person name="Alfaro M."/>
            <person name="Sun H."/>
            <person name="Tritt A."/>
            <person name="Yoshinaga Y."/>
            <person name="Zwiers L.-H."/>
            <person name="Turgeon B.G."/>
            <person name="Goodwin S.B."/>
            <person name="Spatafora J.W."/>
            <person name="Crous P.W."/>
            <person name="Grigoriev I.V."/>
        </authorList>
    </citation>
    <scope>NUCLEOTIDE SEQUENCE</scope>
    <source>
        <strain evidence="2">P77</strain>
    </source>
</reference>
<feature type="region of interest" description="Disordered" evidence="1">
    <location>
        <begin position="104"/>
        <end position="146"/>
    </location>
</feature>
<dbReference type="OrthoDB" id="3799998at2759"/>
<feature type="compositionally biased region" description="Basic and acidic residues" evidence="1">
    <location>
        <begin position="1"/>
        <end position="13"/>
    </location>
</feature>
<feature type="region of interest" description="Disordered" evidence="1">
    <location>
        <begin position="1"/>
        <end position="75"/>
    </location>
</feature>
<name>A0A6A5K6K8_9PLEO</name>
<feature type="compositionally biased region" description="Polar residues" evidence="1">
    <location>
        <begin position="54"/>
        <end position="71"/>
    </location>
</feature>
<gene>
    <name evidence="2" type="ORF">BDW02DRAFT_574304</name>
</gene>
<organism evidence="2 3">
    <name type="scientific">Decorospora gaudefroyi</name>
    <dbReference type="NCBI Taxonomy" id="184978"/>
    <lineage>
        <taxon>Eukaryota</taxon>
        <taxon>Fungi</taxon>
        <taxon>Dikarya</taxon>
        <taxon>Ascomycota</taxon>
        <taxon>Pezizomycotina</taxon>
        <taxon>Dothideomycetes</taxon>
        <taxon>Pleosporomycetidae</taxon>
        <taxon>Pleosporales</taxon>
        <taxon>Pleosporineae</taxon>
        <taxon>Pleosporaceae</taxon>
        <taxon>Decorospora</taxon>
    </lineage>
</organism>
<protein>
    <submittedName>
        <fullName evidence="2">Uncharacterized protein</fullName>
    </submittedName>
</protein>
<dbReference type="AlphaFoldDB" id="A0A6A5K6K8"/>
<accession>A0A6A5K6K8</accession>
<sequence length="146" mass="16594">MVPKHAEKTDPTKESVTPHPTSEPEPEPDPDLPRYYDSEPSSQPPRYDKGASPAVSNLQPPARSQAQNTGSGVPASTVAALLAPAELEEKKTLRERWRDFRERNFDNNSNSEHPEWWGDWRGSSSEWNVKGATISGYDRERRRRLR</sequence>
<proteinExistence type="predicted"/>